<gene>
    <name evidence="1" type="ORF">DBV15_11855</name>
</gene>
<dbReference type="Proteomes" id="UP000310200">
    <property type="component" value="Unassembled WGS sequence"/>
</dbReference>
<sequence>MHSRTNHRNSDDCYQIAGVDARKFGNEYVSDLVTLGYVQSVCKTGKGQGVKRKRDRIDKPPCQSMLRSSETRDTFNVTFVSVNSCNIKDFRTILPLENVAFVKTVTGQLRWQVQWNRRSI</sequence>
<accession>A0A4S2KRU4</accession>
<dbReference type="EMBL" id="QBLH01001209">
    <property type="protein sequence ID" value="TGZ52673.1"/>
    <property type="molecule type" value="Genomic_DNA"/>
</dbReference>
<name>A0A4S2KRU4_9HYME</name>
<organism evidence="1 2">
    <name type="scientific">Temnothorax longispinosus</name>
    <dbReference type="NCBI Taxonomy" id="300112"/>
    <lineage>
        <taxon>Eukaryota</taxon>
        <taxon>Metazoa</taxon>
        <taxon>Ecdysozoa</taxon>
        <taxon>Arthropoda</taxon>
        <taxon>Hexapoda</taxon>
        <taxon>Insecta</taxon>
        <taxon>Pterygota</taxon>
        <taxon>Neoptera</taxon>
        <taxon>Endopterygota</taxon>
        <taxon>Hymenoptera</taxon>
        <taxon>Apocrita</taxon>
        <taxon>Aculeata</taxon>
        <taxon>Formicoidea</taxon>
        <taxon>Formicidae</taxon>
        <taxon>Myrmicinae</taxon>
        <taxon>Temnothorax</taxon>
    </lineage>
</organism>
<evidence type="ECO:0000313" key="2">
    <source>
        <dbReference type="Proteomes" id="UP000310200"/>
    </source>
</evidence>
<reference evidence="1 2" key="1">
    <citation type="journal article" date="2019" name="Philos. Trans. R. Soc. Lond., B, Biol. Sci.">
        <title>Ant behaviour and brain gene expression of defending hosts depend on the ecological success of the intruding social parasite.</title>
        <authorList>
            <person name="Kaur R."/>
            <person name="Stoldt M."/>
            <person name="Jongepier E."/>
            <person name="Feldmeyer B."/>
            <person name="Menzel F."/>
            <person name="Bornberg-Bauer E."/>
            <person name="Foitzik S."/>
        </authorList>
    </citation>
    <scope>NUCLEOTIDE SEQUENCE [LARGE SCALE GENOMIC DNA]</scope>
    <source>
        <tissue evidence="1">Whole body</tissue>
    </source>
</reference>
<dbReference type="AlphaFoldDB" id="A0A4S2KRU4"/>
<keyword evidence="2" id="KW-1185">Reference proteome</keyword>
<proteinExistence type="predicted"/>
<comment type="caution">
    <text evidence="1">The sequence shown here is derived from an EMBL/GenBank/DDBJ whole genome shotgun (WGS) entry which is preliminary data.</text>
</comment>
<evidence type="ECO:0000313" key="1">
    <source>
        <dbReference type="EMBL" id="TGZ52673.1"/>
    </source>
</evidence>
<protein>
    <submittedName>
        <fullName evidence="1">Uncharacterized protein</fullName>
    </submittedName>
</protein>